<keyword evidence="14" id="KW-1185">Reference proteome</keyword>
<dbReference type="GO" id="GO:0005829">
    <property type="term" value="C:cytosol"/>
    <property type="evidence" value="ECO:0007669"/>
    <property type="project" value="TreeGrafter"/>
</dbReference>
<evidence type="ECO:0000256" key="9">
    <source>
        <dbReference type="ARBA" id="ARBA00023146"/>
    </source>
</evidence>
<dbReference type="GO" id="GO:0006426">
    <property type="term" value="P:glycyl-tRNA aminoacylation"/>
    <property type="evidence" value="ECO:0007669"/>
    <property type="project" value="UniProtKB-UniRule"/>
</dbReference>
<dbReference type="PANTHER" id="PTHR30075">
    <property type="entry name" value="GLYCYL-TRNA SYNTHETASE"/>
    <property type="match status" value="1"/>
</dbReference>
<reference evidence="13 14" key="1">
    <citation type="journal article" date="2014" name="World J. Microbiol. Biotechnol.">
        <title>Biodiversity and physiological characteristics of Antarctic and Arctic lichens-associated bacteria.</title>
        <authorList>
            <person name="Lee Y.M."/>
            <person name="Kim E.H."/>
            <person name="Lee H.K."/>
            <person name="Hong S.G."/>
        </authorList>
    </citation>
    <scope>NUCLEOTIDE SEQUENCE [LARGE SCALE GENOMIC DNA]</scope>
    <source>
        <strain evidence="13 14">PAMC 26569</strain>
    </source>
</reference>
<dbReference type="Pfam" id="PF02092">
    <property type="entry name" value="tRNA_synt_2f"/>
    <property type="match status" value="1"/>
</dbReference>
<comment type="subunit">
    <text evidence="3 11">Tetramer of two alpha and two beta subunits.</text>
</comment>
<evidence type="ECO:0000256" key="8">
    <source>
        <dbReference type="ARBA" id="ARBA00022917"/>
    </source>
</evidence>
<dbReference type="SUPFAM" id="SSF109604">
    <property type="entry name" value="HD-domain/PDEase-like"/>
    <property type="match status" value="1"/>
</dbReference>
<evidence type="ECO:0000313" key="14">
    <source>
        <dbReference type="Proteomes" id="UP000500767"/>
    </source>
</evidence>
<dbReference type="GO" id="GO:0006420">
    <property type="term" value="P:arginyl-tRNA aminoacylation"/>
    <property type="evidence" value="ECO:0007669"/>
    <property type="project" value="InterPro"/>
</dbReference>
<keyword evidence="5 11" id="KW-0436">Ligase</keyword>
<dbReference type="PANTHER" id="PTHR30075:SF2">
    <property type="entry name" value="GLYCINE--TRNA LIGASE, CHLOROPLASTIC_MITOCHONDRIAL 2"/>
    <property type="match status" value="1"/>
</dbReference>
<dbReference type="GO" id="GO:0004820">
    <property type="term" value="F:glycine-tRNA ligase activity"/>
    <property type="evidence" value="ECO:0007669"/>
    <property type="project" value="UniProtKB-UniRule"/>
</dbReference>
<sequence length="686" mass="72850">MPELFIELFCEEIPARMQAPAAADLARLVVEALAPLSPAAPRSFSGPRRIALAVTVAAGVAAGSGSERGPRESAPEQALAGFLRKHQASRDALTLENGFWVLSRETPAIEAARLVSEAMPGLLRRFPWPKSMRWGATSAFAWVRPLRRIVCLLGGEVVPFSLADGSDDGHGLVASDLTEGHRFLSPGAVRIGDAADWQQTLGSRHVNVDAQERRRLVESGIGALAAQEGLTVVADGGLLDEVAGLVEWPVPLIGSIGDRFMDLPPEVMQVSMRVNQRYFALRQPDGRAAPRFGFIANTIPGDGGATIIAGNERVLAARFSDARHFWDLDRTVTLAGRIAALDGVTFHAKLGTQGARAVRLQSLAAAVATAIGADAMQAARAGLLAKADLTTGMVGEFPELQGVMGGYYATHDGEAAPVAAAIREHYQPRGPGDALPAAPVSIAVALADKIDTLTGFFAIGEKPGGSGDPYALRRAALGVIRIVREHRLRIDLDALFREAASFYPDALARNDELALLPGFIADRLRVQLRAEGARHNVLTAVSAVGQDPDLTRLLARTEAVAGLLGTDDGRNLLAAAKRAANILRIEDKKDGPHDGAPDLSLMIQAEEHALADALARALPTIDTALADESYDAAMASMASLRRPLDVFFDAVTVNADSAPVRRNRLRLLSQTRATLARVADFTLIEG</sequence>
<keyword evidence="8 11" id="KW-0648">Protein biosynthesis</keyword>
<keyword evidence="6 11" id="KW-0547">Nucleotide-binding</keyword>
<dbReference type="GO" id="GO:0005524">
    <property type="term" value="F:ATP binding"/>
    <property type="evidence" value="ECO:0007669"/>
    <property type="project" value="UniProtKB-UniRule"/>
</dbReference>
<dbReference type="EMBL" id="CP053708">
    <property type="protein sequence ID" value="QKE89969.1"/>
    <property type="molecule type" value="Genomic_DNA"/>
</dbReference>
<evidence type="ECO:0000256" key="7">
    <source>
        <dbReference type="ARBA" id="ARBA00022840"/>
    </source>
</evidence>
<accession>A0A6M8HNG3</accession>
<dbReference type="PROSITE" id="PS50861">
    <property type="entry name" value="AA_TRNA_LIGASE_II_GLYAB"/>
    <property type="match status" value="1"/>
</dbReference>
<evidence type="ECO:0000256" key="10">
    <source>
        <dbReference type="ARBA" id="ARBA00047937"/>
    </source>
</evidence>
<proteinExistence type="inferred from homology"/>
<organism evidence="13 14">
    <name type="scientific">Lichenicola cladoniae</name>
    <dbReference type="NCBI Taxonomy" id="1484109"/>
    <lineage>
        <taxon>Bacteria</taxon>
        <taxon>Pseudomonadati</taxon>
        <taxon>Pseudomonadota</taxon>
        <taxon>Alphaproteobacteria</taxon>
        <taxon>Acetobacterales</taxon>
        <taxon>Acetobacteraceae</taxon>
        <taxon>Lichenicola</taxon>
    </lineage>
</organism>
<comment type="subcellular location">
    <subcellularLocation>
        <location evidence="1 11">Cytoplasm</location>
    </subcellularLocation>
</comment>
<dbReference type="EC" id="6.1.1.14" evidence="11"/>
<evidence type="ECO:0000256" key="4">
    <source>
        <dbReference type="ARBA" id="ARBA00022490"/>
    </source>
</evidence>
<feature type="domain" description="DALR anticodon binding" evidence="12">
    <location>
        <begin position="573"/>
        <end position="677"/>
    </location>
</feature>
<dbReference type="NCBIfam" id="TIGR00211">
    <property type="entry name" value="glyS"/>
    <property type="match status" value="1"/>
</dbReference>
<dbReference type="RefSeq" id="WP_171835061.1">
    <property type="nucleotide sequence ID" value="NZ_CP053708.1"/>
</dbReference>
<evidence type="ECO:0000259" key="12">
    <source>
        <dbReference type="Pfam" id="PF05746"/>
    </source>
</evidence>
<dbReference type="InterPro" id="IPR015944">
    <property type="entry name" value="Gly-tRNA-synth_bsu"/>
</dbReference>
<dbReference type="KEGG" id="lck:HN018_07840"/>
<dbReference type="Pfam" id="PF05746">
    <property type="entry name" value="DALR_1"/>
    <property type="match status" value="1"/>
</dbReference>
<dbReference type="InterPro" id="IPR008909">
    <property type="entry name" value="DALR_anticod-bd"/>
</dbReference>
<evidence type="ECO:0000256" key="6">
    <source>
        <dbReference type="ARBA" id="ARBA00022741"/>
    </source>
</evidence>
<dbReference type="InterPro" id="IPR006194">
    <property type="entry name" value="Gly-tRNA-synth_heterodimer"/>
</dbReference>
<dbReference type="AlphaFoldDB" id="A0A6M8HNG3"/>
<dbReference type="PRINTS" id="PR01045">
    <property type="entry name" value="TRNASYNTHGB"/>
</dbReference>
<comment type="similarity">
    <text evidence="2 11">Belongs to the class-II aminoacyl-tRNA synthetase family.</text>
</comment>
<keyword evidence="9 11" id="KW-0030">Aminoacyl-tRNA synthetase</keyword>
<evidence type="ECO:0000256" key="2">
    <source>
        <dbReference type="ARBA" id="ARBA00008226"/>
    </source>
</evidence>
<evidence type="ECO:0000256" key="5">
    <source>
        <dbReference type="ARBA" id="ARBA00022598"/>
    </source>
</evidence>
<comment type="catalytic activity">
    <reaction evidence="10 11">
        <text>tRNA(Gly) + glycine + ATP = glycyl-tRNA(Gly) + AMP + diphosphate</text>
        <dbReference type="Rhea" id="RHEA:16013"/>
        <dbReference type="Rhea" id="RHEA-COMP:9664"/>
        <dbReference type="Rhea" id="RHEA-COMP:9683"/>
        <dbReference type="ChEBI" id="CHEBI:30616"/>
        <dbReference type="ChEBI" id="CHEBI:33019"/>
        <dbReference type="ChEBI" id="CHEBI:57305"/>
        <dbReference type="ChEBI" id="CHEBI:78442"/>
        <dbReference type="ChEBI" id="CHEBI:78522"/>
        <dbReference type="ChEBI" id="CHEBI:456215"/>
        <dbReference type="EC" id="6.1.1.14"/>
    </reaction>
</comment>
<evidence type="ECO:0000256" key="11">
    <source>
        <dbReference type="HAMAP-Rule" id="MF_00255"/>
    </source>
</evidence>
<evidence type="ECO:0000256" key="1">
    <source>
        <dbReference type="ARBA" id="ARBA00004496"/>
    </source>
</evidence>
<dbReference type="GO" id="GO:0004814">
    <property type="term" value="F:arginine-tRNA ligase activity"/>
    <property type="evidence" value="ECO:0007669"/>
    <property type="project" value="InterPro"/>
</dbReference>
<dbReference type="Proteomes" id="UP000500767">
    <property type="component" value="Chromosome"/>
</dbReference>
<keyword evidence="7 11" id="KW-0067">ATP-binding</keyword>
<name>A0A6M8HNG3_9PROT</name>
<protein>
    <recommendedName>
        <fullName evidence="11">Glycine--tRNA ligase beta subunit</fullName>
        <ecNumber evidence="11">6.1.1.14</ecNumber>
    </recommendedName>
    <alternativeName>
        <fullName evidence="11">Glycyl-tRNA synthetase beta subunit</fullName>
        <shortName evidence="11">GlyRS</shortName>
    </alternativeName>
</protein>
<dbReference type="Gene3D" id="1.10.730.10">
    <property type="entry name" value="Isoleucyl-tRNA Synthetase, Domain 1"/>
    <property type="match status" value="1"/>
</dbReference>
<dbReference type="HAMAP" id="MF_00255">
    <property type="entry name" value="Gly_tRNA_synth_beta"/>
    <property type="match status" value="1"/>
</dbReference>
<evidence type="ECO:0000256" key="3">
    <source>
        <dbReference type="ARBA" id="ARBA00011209"/>
    </source>
</evidence>
<gene>
    <name evidence="11" type="primary">glyS</name>
    <name evidence="13" type="ORF">HN018_07840</name>
</gene>
<evidence type="ECO:0000313" key="13">
    <source>
        <dbReference type="EMBL" id="QKE89969.1"/>
    </source>
</evidence>
<keyword evidence="4 11" id="KW-0963">Cytoplasm</keyword>